<evidence type="ECO:0000313" key="2">
    <source>
        <dbReference type="EMBL" id="MDV2684597.1"/>
    </source>
</evidence>
<feature type="transmembrane region" description="Helical" evidence="1">
    <location>
        <begin position="321"/>
        <end position="339"/>
    </location>
</feature>
<dbReference type="PIRSF" id="PIRSF038991">
    <property type="entry name" value="Protein_AbrB"/>
    <property type="match status" value="1"/>
</dbReference>
<evidence type="ECO:0000313" key="3">
    <source>
        <dbReference type="Proteomes" id="UP001287282"/>
    </source>
</evidence>
<feature type="transmembrane region" description="Helical" evidence="1">
    <location>
        <begin position="202"/>
        <end position="219"/>
    </location>
</feature>
<evidence type="ECO:0000256" key="1">
    <source>
        <dbReference type="SAM" id="Phobius"/>
    </source>
</evidence>
<dbReference type="InterPro" id="IPR017516">
    <property type="entry name" value="AbrB_dup"/>
</dbReference>
<reference evidence="2 3" key="1">
    <citation type="submission" date="2023-10" db="EMBL/GenBank/DDBJ databases">
        <title>Screening of Alkalihalobacillus lindianensis BZ-TG-R113 and Its Alleviation of Salt Stress on Rapeseed Growth.</title>
        <authorList>
            <person name="Zhao B."/>
            <person name="Guo T."/>
        </authorList>
    </citation>
    <scope>NUCLEOTIDE SEQUENCE [LARGE SCALE GENOMIC DNA]</scope>
    <source>
        <strain evidence="2 3">BZ-TG-R113</strain>
    </source>
</reference>
<organism evidence="2 3">
    <name type="scientific">Alkalihalophilus lindianensis</name>
    <dbReference type="NCBI Taxonomy" id="1630542"/>
    <lineage>
        <taxon>Bacteria</taxon>
        <taxon>Bacillati</taxon>
        <taxon>Bacillota</taxon>
        <taxon>Bacilli</taxon>
        <taxon>Bacillales</taxon>
        <taxon>Bacillaceae</taxon>
        <taxon>Alkalihalophilus</taxon>
    </lineage>
</organism>
<protein>
    <submittedName>
        <fullName evidence="2">AbrB family transcriptional regulator</fullName>
    </submittedName>
</protein>
<dbReference type="NCBIfam" id="TIGR03082">
    <property type="entry name" value="Gneg_AbrB_dup"/>
    <property type="match status" value="2"/>
</dbReference>
<keyword evidence="1" id="KW-1133">Transmembrane helix</keyword>
<feature type="transmembrane region" description="Helical" evidence="1">
    <location>
        <begin position="145"/>
        <end position="163"/>
    </location>
</feature>
<dbReference type="Proteomes" id="UP001287282">
    <property type="component" value="Unassembled WGS sequence"/>
</dbReference>
<dbReference type="Pfam" id="PF05145">
    <property type="entry name" value="AbrB"/>
    <property type="match status" value="1"/>
</dbReference>
<keyword evidence="3" id="KW-1185">Reference proteome</keyword>
<sequence length="349" mass="37898">MMQKTLFLFVATIVGAIFALLNVPAGWLLGSLLTGIICAFYVKKLIFSDQLFKISLAIIGGNIGYMVVPEQFLTYHMLVGPFLITLVLTIIGGILLGRFLLRYSGLHPNTAFFCCLPGGASEVIALSKDYGADQRLVAAFHTTRITLFVLFIPFIVGLSHPVVNPVFTSTNVSLIGGGLAISALVVIVFLTLWLGTKVKFPGSALFFAIALGFIAHQWVLPSSDMPFFVTGLAQALMGAIIGMRFDKETFHEIKRVGRISAATLSLYFLMSFGLATIFFLLTPIHYSISLLSIVPAGAAEMASTATALAIEPTMVATLQMLRVLALFLALPFLIKWFAVNHMPKTHRDS</sequence>
<dbReference type="EMBL" id="JAWJBA010000002">
    <property type="protein sequence ID" value="MDV2684597.1"/>
    <property type="molecule type" value="Genomic_DNA"/>
</dbReference>
<dbReference type="PANTHER" id="PTHR38457:SF1">
    <property type="entry name" value="REGULATOR ABRB-RELATED"/>
    <property type="match status" value="1"/>
</dbReference>
<proteinExistence type="predicted"/>
<keyword evidence="1" id="KW-0472">Membrane</keyword>
<dbReference type="InterPro" id="IPR007820">
    <property type="entry name" value="AbrB_fam"/>
</dbReference>
<dbReference type="PANTHER" id="PTHR38457">
    <property type="entry name" value="REGULATOR ABRB-RELATED"/>
    <property type="match status" value="1"/>
</dbReference>
<dbReference type="RefSeq" id="WP_317121810.1">
    <property type="nucleotide sequence ID" value="NZ_JAWJBA010000002.1"/>
</dbReference>
<feature type="transmembrane region" description="Helical" evidence="1">
    <location>
        <begin position="288"/>
        <end position="309"/>
    </location>
</feature>
<feature type="transmembrane region" description="Helical" evidence="1">
    <location>
        <begin position="74"/>
        <end position="96"/>
    </location>
</feature>
<feature type="transmembrane region" description="Helical" evidence="1">
    <location>
        <begin position="175"/>
        <end position="195"/>
    </location>
</feature>
<accession>A0ABU3X9P3</accession>
<feature type="transmembrane region" description="Helical" evidence="1">
    <location>
        <begin position="264"/>
        <end position="282"/>
    </location>
</feature>
<gene>
    <name evidence="2" type="ORF">RYX56_09460</name>
</gene>
<name>A0ABU3X9P3_9BACI</name>
<comment type="caution">
    <text evidence="2">The sequence shown here is derived from an EMBL/GenBank/DDBJ whole genome shotgun (WGS) entry which is preliminary data.</text>
</comment>
<keyword evidence="1" id="KW-0812">Transmembrane</keyword>